<dbReference type="AlphaFoldDB" id="A0AAN9HMM3"/>
<sequence length="181" mass="19779">MGGRGSTVLSILLAGLLESNQSPVVGSWKRTSSNPVKSFISRNRASPPSFGMCWKFVCDARPAYLFGRCYEMFNPSLRQSCWQRKRSLASLIEQLPNRIELLIKKTSRFQAKSRSHSQVGRSPLIGSGSAGKGGQGYQPILSSFFAAIDEIGIGLVPILLEKPSFCPFGLSIPKSNLNPDI</sequence>
<keyword evidence="1" id="KW-0732">Signal</keyword>
<accession>A0AAN9HMM3</accession>
<dbReference type="Proteomes" id="UP001372338">
    <property type="component" value="Unassembled WGS sequence"/>
</dbReference>
<feature type="signal peptide" evidence="1">
    <location>
        <begin position="1"/>
        <end position="21"/>
    </location>
</feature>
<evidence type="ECO:0000313" key="5">
    <source>
        <dbReference type="Proteomes" id="UP001372338"/>
    </source>
</evidence>
<gene>
    <name evidence="3" type="ORF">RIF29_43318</name>
    <name evidence="4" type="ORF">RIF29_43353</name>
    <name evidence="2" type="ORF">RIF29_48411</name>
</gene>
<comment type="caution">
    <text evidence="4">The sequence shown here is derived from an EMBL/GenBank/DDBJ whole genome shotgun (WGS) entry which is preliminary data.</text>
</comment>
<reference evidence="4 5" key="1">
    <citation type="submission" date="2024-01" db="EMBL/GenBank/DDBJ databases">
        <title>The genomes of 5 underutilized Papilionoideae crops provide insights into root nodulation and disease resistanc.</title>
        <authorList>
            <person name="Yuan L."/>
        </authorList>
    </citation>
    <scope>NUCLEOTIDE SEQUENCE [LARGE SCALE GENOMIC DNA]</scope>
    <source>
        <strain evidence="4">ZHUSHIDOU_FW_LH</strain>
        <tissue evidence="4">Leaf</tissue>
    </source>
</reference>
<dbReference type="EMBL" id="JAYWIO010000155">
    <property type="protein sequence ID" value="KAK7231258.1"/>
    <property type="molecule type" value="Genomic_DNA"/>
</dbReference>
<dbReference type="EMBL" id="JAYWIO010000014">
    <property type="protein sequence ID" value="KAK7239667.1"/>
    <property type="molecule type" value="Genomic_DNA"/>
</dbReference>
<protein>
    <submittedName>
        <fullName evidence="4">Uncharacterized protein</fullName>
    </submittedName>
</protein>
<feature type="chain" id="PRO_5044711198" evidence="1">
    <location>
        <begin position="22"/>
        <end position="181"/>
    </location>
</feature>
<dbReference type="EMBL" id="JAYWIO010000014">
    <property type="protein sequence ID" value="KAK7239701.1"/>
    <property type="molecule type" value="Genomic_DNA"/>
</dbReference>
<evidence type="ECO:0000256" key="1">
    <source>
        <dbReference type="SAM" id="SignalP"/>
    </source>
</evidence>
<keyword evidence="5" id="KW-1185">Reference proteome</keyword>
<evidence type="ECO:0000313" key="4">
    <source>
        <dbReference type="EMBL" id="KAK7239701.1"/>
    </source>
</evidence>
<proteinExistence type="predicted"/>
<evidence type="ECO:0000313" key="2">
    <source>
        <dbReference type="EMBL" id="KAK7231258.1"/>
    </source>
</evidence>
<name>A0AAN9HMM3_CROPI</name>
<evidence type="ECO:0000313" key="3">
    <source>
        <dbReference type="EMBL" id="KAK7239667.1"/>
    </source>
</evidence>
<organism evidence="4 5">
    <name type="scientific">Crotalaria pallida</name>
    <name type="common">Smooth rattlebox</name>
    <name type="synonym">Crotalaria striata</name>
    <dbReference type="NCBI Taxonomy" id="3830"/>
    <lineage>
        <taxon>Eukaryota</taxon>
        <taxon>Viridiplantae</taxon>
        <taxon>Streptophyta</taxon>
        <taxon>Embryophyta</taxon>
        <taxon>Tracheophyta</taxon>
        <taxon>Spermatophyta</taxon>
        <taxon>Magnoliopsida</taxon>
        <taxon>eudicotyledons</taxon>
        <taxon>Gunneridae</taxon>
        <taxon>Pentapetalae</taxon>
        <taxon>rosids</taxon>
        <taxon>fabids</taxon>
        <taxon>Fabales</taxon>
        <taxon>Fabaceae</taxon>
        <taxon>Papilionoideae</taxon>
        <taxon>50 kb inversion clade</taxon>
        <taxon>genistoids sensu lato</taxon>
        <taxon>core genistoids</taxon>
        <taxon>Crotalarieae</taxon>
        <taxon>Crotalaria</taxon>
    </lineage>
</organism>